<dbReference type="AlphaFoldDB" id="A0AAV4ULS9"/>
<proteinExistence type="predicted"/>
<evidence type="ECO:0000313" key="1">
    <source>
        <dbReference type="EMBL" id="GIY58841.1"/>
    </source>
</evidence>
<dbReference type="Proteomes" id="UP001054837">
    <property type="component" value="Unassembled WGS sequence"/>
</dbReference>
<sequence>MLKLSKSTIHVHFVKFGYTNRFDIWAPHFNQENFLCFAFYLRLALQTKRRDAIFEASSNGIMLSEKNIKESRMNQLANPFFIIRRSCSAFGVIVKESNLMSDSANNIKVLLSFIPIHDNN</sequence>
<reference evidence="1 2" key="1">
    <citation type="submission" date="2021-06" db="EMBL/GenBank/DDBJ databases">
        <title>Caerostris darwini draft genome.</title>
        <authorList>
            <person name="Kono N."/>
            <person name="Arakawa K."/>
        </authorList>
    </citation>
    <scope>NUCLEOTIDE SEQUENCE [LARGE SCALE GENOMIC DNA]</scope>
</reference>
<gene>
    <name evidence="1" type="ORF">CDAR_108431</name>
</gene>
<dbReference type="EMBL" id="BPLQ01011548">
    <property type="protein sequence ID" value="GIY58841.1"/>
    <property type="molecule type" value="Genomic_DNA"/>
</dbReference>
<protein>
    <submittedName>
        <fullName evidence="1">Uncharacterized protein</fullName>
    </submittedName>
</protein>
<keyword evidence="2" id="KW-1185">Reference proteome</keyword>
<name>A0AAV4ULS9_9ARAC</name>
<accession>A0AAV4ULS9</accession>
<evidence type="ECO:0000313" key="2">
    <source>
        <dbReference type="Proteomes" id="UP001054837"/>
    </source>
</evidence>
<organism evidence="1 2">
    <name type="scientific">Caerostris darwini</name>
    <dbReference type="NCBI Taxonomy" id="1538125"/>
    <lineage>
        <taxon>Eukaryota</taxon>
        <taxon>Metazoa</taxon>
        <taxon>Ecdysozoa</taxon>
        <taxon>Arthropoda</taxon>
        <taxon>Chelicerata</taxon>
        <taxon>Arachnida</taxon>
        <taxon>Araneae</taxon>
        <taxon>Araneomorphae</taxon>
        <taxon>Entelegynae</taxon>
        <taxon>Araneoidea</taxon>
        <taxon>Araneidae</taxon>
        <taxon>Caerostris</taxon>
    </lineage>
</organism>
<comment type="caution">
    <text evidence="1">The sequence shown here is derived from an EMBL/GenBank/DDBJ whole genome shotgun (WGS) entry which is preliminary data.</text>
</comment>